<organism evidence="3 4">
    <name type="scientific">Flavobacterium microcysteis</name>
    <dbReference type="NCBI Taxonomy" id="2596891"/>
    <lineage>
        <taxon>Bacteria</taxon>
        <taxon>Pseudomonadati</taxon>
        <taxon>Bacteroidota</taxon>
        <taxon>Flavobacteriia</taxon>
        <taxon>Flavobacteriales</taxon>
        <taxon>Flavobacteriaceae</taxon>
        <taxon>Flavobacterium</taxon>
    </lineage>
</organism>
<dbReference type="InterPro" id="IPR019734">
    <property type="entry name" value="TPR_rpt"/>
</dbReference>
<dbReference type="Pfam" id="PF00515">
    <property type="entry name" value="TPR_1"/>
    <property type="match status" value="1"/>
</dbReference>
<dbReference type="InterPro" id="IPR011990">
    <property type="entry name" value="TPR-like_helical_dom_sf"/>
</dbReference>
<dbReference type="SUPFAM" id="SSF48452">
    <property type="entry name" value="TPR-like"/>
    <property type="match status" value="1"/>
</dbReference>
<feature type="signal peptide" evidence="2">
    <location>
        <begin position="1"/>
        <end position="20"/>
    </location>
</feature>
<evidence type="ECO:0000256" key="1">
    <source>
        <dbReference type="PROSITE-ProRule" id="PRU00339"/>
    </source>
</evidence>
<keyword evidence="4" id="KW-1185">Reference proteome</keyword>
<proteinExistence type="predicted"/>
<dbReference type="SMART" id="SM00028">
    <property type="entry name" value="TPR"/>
    <property type="match status" value="2"/>
</dbReference>
<dbReference type="EMBL" id="VFJE01000055">
    <property type="protein sequence ID" value="TPD66875.1"/>
    <property type="molecule type" value="Genomic_DNA"/>
</dbReference>
<dbReference type="OrthoDB" id="9793489at2"/>
<comment type="caution">
    <text evidence="3">The sequence shown here is derived from an EMBL/GenBank/DDBJ whole genome shotgun (WGS) entry which is preliminary data.</text>
</comment>
<dbReference type="RefSeq" id="WP_140001035.1">
    <property type="nucleotide sequence ID" value="NZ_VFJE01000055.1"/>
</dbReference>
<name>A0A501Q382_9FLAO</name>
<keyword evidence="1" id="KW-0802">TPR repeat</keyword>
<evidence type="ECO:0000313" key="3">
    <source>
        <dbReference type="EMBL" id="TPD66875.1"/>
    </source>
</evidence>
<reference evidence="3 4" key="1">
    <citation type="submission" date="2019-06" db="EMBL/GenBank/DDBJ databases">
        <title>Flavobacterium sp. MaA-Y11 from geoumgang.</title>
        <authorList>
            <person name="Jeong S."/>
        </authorList>
    </citation>
    <scope>NUCLEOTIDE SEQUENCE [LARGE SCALE GENOMIC DNA]</scope>
    <source>
        <strain evidence="3 4">MaA-Y11</strain>
    </source>
</reference>
<sequence length="292" mass="33973">MKKTIFQALLLMLCSLQAFSQTDNVELQKMADDDQNSRMKSDINWIILNKEDSLRRVRVFELLKEKKVQTAKDYFNSGVVFQHGNDTISSGMAVKTFKKALELDPSLNRWWYAAAVDRDLMRKGEPQIYGTQYTKNKSTNDKWARYKIDPTKVTDEERQYYSVETLAQQVEKERQMNLKTISSYYDSNKSADKTIELIKKEFKKGIKSEYDISEEGVNEFGYNLLNQNKNEEALKIFKLNTEFYPNGYNTHDSYGECLMKLGQKEKAIKAYKKSLALNPENSTAKQIISENK</sequence>
<evidence type="ECO:0000313" key="4">
    <source>
        <dbReference type="Proteomes" id="UP000319175"/>
    </source>
</evidence>
<feature type="repeat" description="TPR" evidence="1">
    <location>
        <begin position="248"/>
        <end position="281"/>
    </location>
</feature>
<accession>A0A501Q382</accession>
<gene>
    <name evidence="3" type="ORF">FJA49_11350</name>
</gene>
<dbReference type="AlphaFoldDB" id="A0A501Q382"/>
<keyword evidence="2" id="KW-0732">Signal</keyword>
<dbReference type="Gene3D" id="1.25.40.10">
    <property type="entry name" value="Tetratricopeptide repeat domain"/>
    <property type="match status" value="1"/>
</dbReference>
<dbReference type="Proteomes" id="UP000319175">
    <property type="component" value="Unassembled WGS sequence"/>
</dbReference>
<protein>
    <submittedName>
        <fullName evidence="3">Tetratricopeptide repeat protein</fullName>
    </submittedName>
</protein>
<feature type="chain" id="PRO_5021345458" evidence="2">
    <location>
        <begin position="21"/>
        <end position="292"/>
    </location>
</feature>
<evidence type="ECO:0000256" key="2">
    <source>
        <dbReference type="SAM" id="SignalP"/>
    </source>
</evidence>
<dbReference type="PROSITE" id="PS50005">
    <property type="entry name" value="TPR"/>
    <property type="match status" value="1"/>
</dbReference>